<accession>A0A9D2L5M0</accession>
<dbReference type="Gene3D" id="1.10.3210.10">
    <property type="entry name" value="Hypothetical protein af1432"/>
    <property type="match status" value="1"/>
</dbReference>
<dbReference type="Proteomes" id="UP000886804">
    <property type="component" value="Unassembled WGS sequence"/>
</dbReference>
<protein>
    <submittedName>
        <fullName evidence="1">GTP pyrophosphokinase</fullName>
    </submittedName>
</protein>
<reference evidence="1" key="2">
    <citation type="submission" date="2021-04" db="EMBL/GenBank/DDBJ databases">
        <authorList>
            <person name="Gilroy R."/>
        </authorList>
    </citation>
    <scope>NUCLEOTIDE SEQUENCE</scope>
    <source>
        <strain evidence="1">CHK188-4685</strain>
    </source>
</reference>
<organism evidence="1 2">
    <name type="scientific">Candidatus Enterocloster faecavium</name>
    <dbReference type="NCBI Taxonomy" id="2838560"/>
    <lineage>
        <taxon>Bacteria</taxon>
        <taxon>Bacillati</taxon>
        <taxon>Bacillota</taxon>
        <taxon>Clostridia</taxon>
        <taxon>Lachnospirales</taxon>
        <taxon>Lachnospiraceae</taxon>
        <taxon>Enterocloster</taxon>
    </lineage>
</organism>
<dbReference type="EMBL" id="DWYS01000008">
    <property type="protein sequence ID" value="HJB06341.1"/>
    <property type="molecule type" value="Genomic_DNA"/>
</dbReference>
<proteinExistence type="predicted"/>
<evidence type="ECO:0000313" key="2">
    <source>
        <dbReference type="Proteomes" id="UP000886804"/>
    </source>
</evidence>
<reference evidence="1" key="1">
    <citation type="journal article" date="2021" name="PeerJ">
        <title>Extensive microbial diversity within the chicken gut microbiome revealed by metagenomics and culture.</title>
        <authorList>
            <person name="Gilroy R."/>
            <person name="Ravi A."/>
            <person name="Getino M."/>
            <person name="Pursley I."/>
            <person name="Horton D.L."/>
            <person name="Alikhan N.F."/>
            <person name="Baker D."/>
            <person name="Gharbi K."/>
            <person name="Hall N."/>
            <person name="Watson M."/>
            <person name="Adriaenssens E.M."/>
            <person name="Foster-Nyarko E."/>
            <person name="Jarju S."/>
            <person name="Secka A."/>
            <person name="Antonio M."/>
            <person name="Oren A."/>
            <person name="Chaudhuri R.R."/>
            <person name="La Ragione R."/>
            <person name="Hildebrand F."/>
            <person name="Pallen M.J."/>
        </authorList>
    </citation>
    <scope>NUCLEOTIDE SEQUENCE</scope>
    <source>
        <strain evidence="1">CHK188-4685</strain>
    </source>
</reference>
<comment type="caution">
    <text evidence="1">The sequence shown here is derived from an EMBL/GenBank/DDBJ whole genome shotgun (WGS) entry which is preliminary data.</text>
</comment>
<gene>
    <name evidence="1" type="ORF">H9716_00535</name>
</gene>
<dbReference type="SUPFAM" id="SSF109604">
    <property type="entry name" value="HD-domain/PDEase-like"/>
    <property type="match status" value="1"/>
</dbReference>
<evidence type="ECO:0000313" key="1">
    <source>
        <dbReference type="EMBL" id="HJB06341.1"/>
    </source>
</evidence>
<dbReference type="AlphaFoldDB" id="A0A9D2L5M0"/>
<name>A0A9D2L5M0_9FIRM</name>
<sequence>MLDQAIQIAETALAGMKGPDGGSYFEHARRVMEQMDTEEEKTVAILHDVVEDGELSLKDLQDAGLPRNVVEAVGQLTKRPDMTYFEYIDDISCNPLAAKVKIAEILDNQDEPRVKKMSFCTFNLEERMKRSLEILKRGIEANTR</sequence>